<gene>
    <name evidence="2" type="ORF">GCM10009776_07510</name>
</gene>
<sequence length="132" mass="14273">MCIIVSMTSTEDVVRRYFSVVADLGSTADDLREVVASDAVFTELPNPISPNGHVRTLDETIAGFEAGKARLSAQSIDIHEILVAGDRAAVRSTWRGSVGDTEIVAHMGGFLTVRDGRVSAHETYDCYEPFAL</sequence>
<dbReference type="SUPFAM" id="SSF54427">
    <property type="entry name" value="NTF2-like"/>
    <property type="match status" value="1"/>
</dbReference>
<name>A0ABN2QA54_9MICO</name>
<evidence type="ECO:0000313" key="2">
    <source>
        <dbReference type="EMBL" id="GAA1947996.1"/>
    </source>
</evidence>
<keyword evidence="3" id="KW-1185">Reference proteome</keyword>
<proteinExistence type="predicted"/>
<dbReference type="Gene3D" id="3.10.450.50">
    <property type="match status" value="1"/>
</dbReference>
<dbReference type="InterPro" id="IPR032710">
    <property type="entry name" value="NTF2-like_dom_sf"/>
</dbReference>
<dbReference type="InterPro" id="IPR037401">
    <property type="entry name" value="SnoaL-like"/>
</dbReference>
<accession>A0ABN2QA54</accession>
<feature type="domain" description="SnoaL-like" evidence="1">
    <location>
        <begin position="14"/>
        <end position="121"/>
    </location>
</feature>
<dbReference type="Pfam" id="PF12680">
    <property type="entry name" value="SnoaL_2"/>
    <property type="match status" value="1"/>
</dbReference>
<reference evidence="2 3" key="1">
    <citation type="journal article" date="2019" name="Int. J. Syst. Evol. Microbiol.">
        <title>The Global Catalogue of Microorganisms (GCM) 10K type strain sequencing project: providing services to taxonomists for standard genome sequencing and annotation.</title>
        <authorList>
            <consortium name="The Broad Institute Genomics Platform"/>
            <consortium name="The Broad Institute Genome Sequencing Center for Infectious Disease"/>
            <person name="Wu L."/>
            <person name="Ma J."/>
        </authorList>
    </citation>
    <scope>NUCLEOTIDE SEQUENCE [LARGE SCALE GENOMIC DNA]</scope>
    <source>
        <strain evidence="2 3">JCM 14901</strain>
    </source>
</reference>
<protein>
    <recommendedName>
        <fullName evidence="1">SnoaL-like domain-containing protein</fullName>
    </recommendedName>
</protein>
<dbReference type="EMBL" id="BAAAOG010000001">
    <property type="protein sequence ID" value="GAA1947996.1"/>
    <property type="molecule type" value="Genomic_DNA"/>
</dbReference>
<dbReference type="Proteomes" id="UP001499933">
    <property type="component" value="Unassembled WGS sequence"/>
</dbReference>
<organism evidence="2 3">
    <name type="scientific">Microbacterium deminutum</name>
    <dbReference type="NCBI Taxonomy" id="344164"/>
    <lineage>
        <taxon>Bacteria</taxon>
        <taxon>Bacillati</taxon>
        <taxon>Actinomycetota</taxon>
        <taxon>Actinomycetes</taxon>
        <taxon>Micrococcales</taxon>
        <taxon>Microbacteriaceae</taxon>
        <taxon>Microbacterium</taxon>
    </lineage>
</organism>
<evidence type="ECO:0000313" key="3">
    <source>
        <dbReference type="Proteomes" id="UP001499933"/>
    </source>
</evidence>
<comment type="caution">
    <text evidence="2">The sequence shown here is derived from an EMBL/GenBank/DDBJ whole genome shotgun (WGS) entry which is preliminary data.</text>
</comment>
<evidence type="ECO:0000259" key="1">
    <source>
        <dbReference type="Pfam" id="PF12680"/>
    </source>
</evidence>